<evidence type="ECO:0000256" key="4">
    <source>
        <dbReference type="ARBA" id="ARBA00013682"/>
    </source>
</evidence>
<evidence type="ECO:0000256" key="1">
    <source>
        <dbReference type="ARBA" id="ARBA00002649"/>
    </source>
</evidence>
<dbReference type="OrthoDB" id="9803017at2"/>
<evidence type="ECO:0000256" key="5">
    <source>
        <dbReference type="ARBA" id="ARBA00022603"/>
    </source>
</evidence>
<dbReference type="InterPro" id="IPR002052">
    <property type="entry name" value="DNA_methylase_N6_adenine_CS"/>
</dbReference>
<dbReference type="InterPro" id="IPR004398">
    <property type="entry name" value="RNA_MeTrfase_RsmD"/>
</dbReference>
<evidence type="ECO:0000256" key="6">
    <source>
        <dbReference type="ARBA" id="ARBA00022679"/>
    </source>
</evidence>
<evidence type="ECO:0000256" key="2">
    <source>
        <dbReference type="ARBA" id="ARBA00005269"/>
    </source>
</evidence>
<evidence type="ECO:0000256" key="8">
    <source>
        <dbReference type="PIRNR" id="PIRNR004553"/>
    </source>
</evidence>
<proteinExistence type="inferred from homology"/>
<comment type="catalytic activity">
    <reaction evidence="7 8">
        <text>guanosine(966) in 16S rRNA + S-adenosyl-L-methionine = N(2)-methylguanosine(966) in 16S rRNA + S-adenosyl-L-homocysteine + H(+)</text>
        <dbReference type="Rhea" id="RHEA:23548"/>
        <dbReference type="Rhea" id="RHEA-COMP:10211"/>
        <dbReference type="Rhea" id="RHEA-COMP:10212"/>
        <dbReference type="ChEBI" id="CHEBI:15378"/>
        <dbReference type="ChEBI" id="CHEBI:57856"/>
        <dbReference type="ChEBI" id="CHEBI:59789"/>
        <dbReference type="ChEBI" id="CHEBI:74269"/>
        <dbReference type="ChEBI" id="CHEBI:74481"/>
        <dbReference type="EC" id="2.1.1.171"/>
    </reaction>
</comment>
<accession>A0A378I3T8</accession>
<dbReference type="RefSeq" id="WP_115303501.1">
    <property type="nucleotide sequence ID" value="NZ_CAAAHO010000002.1"/>
</dbReference>
<dbReference type="GO" id="GO:0052913">
    <property type="term" value="F:16S rRNA (guanine(966)-N(2))-methyltransferase activity"/>
    <property type="evidence" value="ECO:0007669"/>
    <property type="project" value="UniProtKB-EC"/>
</dbReference>
<gene>
    <name evidence="9" type="primary">yhhF</name>
    <name evidence="9" type="ORF">NCTC13315_02394</name>
</gene>
<sequence length="182" mass="20448">MKQCIRIIGGKYRSKKLYFPDLTGLRPTPDRVRETLFNWLMHDIHNAHCLDAFAGSGALGFEAFSRGAAAVTLIESSPVAFASLQKNSLSFNSSILKVINLDARKFLKTMKEPVDIIFLDPPFASNCLLECLDIIIQGQSLRPGGLVYVESAQKMMLDQLLWSERKSRKAGQVYYALYEKLV</sequence>
<dbReference type="EMBL" id="UGNV01000001">
    <property type="protein sequence ID" value="STX29839.1"/>
    <property type="molecule type" value="Genomic_DNA"/>
</dbReference>
<reference evidence="9 10" key="1">
    <citation type="submission" date="2018-06" db="EMBL/GenBank/DDBJ databases">
        <authorList>
            <consortium name="Pathogen Informatics"/>
            <person name="Doyle S."/>
        </authorList>
    </citation>
    <scope>NUCLEOTIDE SEQUENCE [LARGE SCALE GENOMIC DNA]</scope>
    <source>
        <strain evidence="9 10">NCTC13315</strain>
    </source>
</reference>
<keyword evidence="5 8" id="KW-0489">Methyltransferase</keyword>
<comment type="similarity">
    <text evidence="2 8">Belongs to the methyltransferase superfamily. RsmD family.</text>
</comment>
<dbReference type="EC" id="2.1.1.171" evidence="3 8"/>
<evidence type="ECO:0000313" key="10">
    <source>
        <dbReference type="Proteomes" id="UP000254968"/>
    </source>
</evidence>
<dbReference type="CDD" id="cd02440">
    <property type="entry name" value="AdoMet_MTases"/>
    <property type="match status" value="1"/>
</dbReference>
<evidence type="ECO:0000256" key="3">
    <source>
        <dbReference type="ARBA" id="ARBA00012141"/>
    </source>
</evidence>
<dbReference type="PIRSF" id="PIRSF004553">
    <property type="entry name" value="CHP00095"/>
    <property type="match status" value="1"/>
</dbReference>
<dbReference type="Gene3D" id="3.40.50.150">
    <property type="entry name" value="Vaccinia Virus protein VP39"/>
    <property type="match status" value="1"/>
</dbReference>
<dbReference type="SUPFAM" id="SSF53335">
    <property type="entry name" value="S-adenosyl-L-methionine-dependent methyltransferases"/>
    <property type="match status" value="1"/>
</dbReference>
<evidence type="ECO:0000256" key="7">
    <source>
        <dbReference type="ARBA" id="ARBA00048326"/>
    </source>
</evidence>
<dbReference type="GO" id="GO:0003676">
    <property type="term" value="F:nucleic acid binding"/>
    <property type="evidence" value="ECO:0007669"/>
    <property type="project" value="InterPro"/>
</dbReference>
<name>A0A378I3T8_9GAMM</name>
<evidence type="ECO:0000313" key="9">
    <source>
        <dbReference type="EMBL" id="STX29839.1"/>
    </source>
</evidence>
<dbReference type="NCBIfam" id="TIGR00095">
    <property type="entry name" value="16S rRNA (guanine(966)-N(2))-methyltransferase RsmD"/>
    <property type="match status" value="1"/>
</dbReference>
<keyword evidence="8" id="KW-0698">rRNA processing</keyword>
<keyword evidence="6 8" id="KW-0808">Transferase</keyword>
<dbReference type="PANTHER" id="PTHR43542">
    <property type="entry name" value="METHYLTRANSFERASE"/>
    <property type="match status" value="1"/>
</dbReference>
<organism evidence="9 10">
    <name type="scientific">Legionella beliardensis</name>
    <dbReference type="NCBI Taxonomy" id="91822"/>
    <lineage>
        <taxon>Bacteria</taxon>
        <taxon>Pseudomonadati</taxon>
        <taxon>Pseudomonadota</taxon>
        <taxon>Gammaproteobacteria</taxon>
        <taxon>Legionellales</taxon>
        <taxon>Legionellaceae</taxon>
        <taxon>Legionella</taxon>
    </lineage>
</organism>
<dbReference type="Pfam" id="PF03602">
    <property type="entry name" value="Cons_hypoth95"/>
    <property type="match status" value="1"/>
</dbReference>
<protein>
    <recommendedName>
        <fullName evidence="4 8">Ribosomal RNA small subunit methyltransferase D</fullName>
        <ecNumber evidence="3 8">2.1.1.171</ecNumber>
    </recommendedName>
</protein>
<dbReference type="PANTHER" id="PTHR43542:SF1">
    <property type="entry name" value="METHYLTRANSFERASE"/>
    <property type="match status" value="1"/>
</dbReference>
<keyword evidence="10" id="KW-1185">Reference proteome</keyword>
<dbReference type="PROSITE" id="PS00092">
    <property type="entry name" value="N6_MTASE"/>
    <property type="match status" value="1"/>
</dbReference>
<comment type="function">
    <text evidence="1 8">Specifically methylates the guanine in position 966 of 16S rRNA in the assembled 30S particle.</text>
</comment>
<dbReference type="Proteomes" id="UP000254968">
    <property type="component" value="Unassembled WGS sequence"/>
</dbReference>
<keyword evidence="8" id="KW-0949">S-adenosyl-L-methionine</keyword>
<dbReference type="InterPro" id="IPR029063">
    <property type="entry name" value="SAM-dependent_MTases_sf"/>
</dbReference>
<dbReference type="AlphaFoldDB" id="A0A378I3T8"/>